<feature type="region of interest" description="Disordered" evidence="7">
    <location>
        <begin position="221"/>
        <end position="271"/>
    </location>
</feature>
<comment type="subcellular location">
    <subcellularLocation>
        <location evidence="1">Nucleus</location>
    </subcellularLocation>
</comment>
<proteinExistence type="inferred from homology"/>
<keyword evidence="3" id="KW-0238">DNA-binding</keyword>
<feature type="compositionally biased region" description="Pro residues" evidence="7">
    <location>
        <begin position="244"/>
        <end position="271"/>
    </location>
</feature>
<feature type="region of interest" description="Disordered" evidence="7">
    <location>
        <begin position="40"/>
        <end position="66"/>
    </location>
</feature>
<dbReference type="ExpressionAtlas" id="A5BDJ3">
    <property type="expression patterns" value="baseline and differential"/>
</dbReference>
<evidence type="ECO:0000256" key="4">
    <source>
        <dbReference type="ARBA" id="ARBA00023163"/>
    </source>
</evidence>
<dbReference type="GO" id="GO:0009873">
    <property type="term" value="P:ethylene-activated signaling pathway"/>
    <property type="evidence" value="ECO:0007669"/>
    <property type="project" value="InterPro"/>
</dbReference>
<evidence type="ECO:0000256" key="3">
    <source>
        <dbReference type="ARBA" id="ARBA00023125"/>
    </source>
</evidence>
<name>A5BDJ3_VITVI</name>
<keyword evidence="4" id="KW-0804">Transcription</keyword>
<dbReference type="GO" id="GO:0005634">
    <property type="term" value="C:nucleus"/>
    <property type="evidence" value="ECO:0007669"/>
    <property type="project" value="UniProtKB-SubCell"/>
</dbReference>
<sequence>MKALQATLFSLPFLLLLLLLLLPAPYFYFSFSSREPANPGVLKVDHKHGKRSVPSGASEEKEEDPIFPVYPAAQSQRDTSAMISAFADHQDIGSWDNRLAHGYHGQGSLLAASVSSMRQHGLSQPPQDRGLNPGFLSLTLCFNQQILNYVNWPGREGSARKRHYRGVRQRPWGKWAAEIRDPKKAARVWLGTFDTAEAAAAAYDAAALNFKGTKAKLNFPERVQGGSHSHSHSPSPSHYSRPITVPPPSPPPPPPPPPPPQPYSPSPPFAPPFPVQEEFPNLLQYAQLLCSNTDDDLSNATSALYDQQTFASQGLSNPSAVSQQHRQVEEELLRVSSDMGSSYVSSFCGRPCTSKQMLSASCQPLRLSIFTSLIRFVTVVVVFSVPSKSQVEEAGQIDLFATWLPSSTF</sequence>
<organism evidence="9">
    <name type="scientific">Vitis vinifera</name>
    <name type="common">Grape</name>
    <dbReference type="NCBI Taxonomy" id="29760"/>
    <lineage>
        <taxon>Eukaryota</taxon>
        <taxon>Viridiplantae</taxon>
        <taxon>Streptophyta</taxon>
        <taxon>Embryophyta</taxon>
        <taxon>Tracheophyta</taxon>
        <taxon>Spermatophyta</taxon>
        <taxon>Magnoliopsida</taxon>
        <taxon>eudicotyledons</taxon>
        <taxon>Gunneridae</taxon>
        <taxon>Pentapetalae</taxon>
        <taxon>rosids</taxon>
        <taxon>Vitales</taxon>
        <taxon>Vitaceae</taxon>
        <taxon>Viteae</taxon>
        <taxon>Vitis</taxon>
    </lineage>
</organism>
<dbReference type="InterPro" id="IPR001471">
    <property type="entry name" value="AP2/ERF_dom"/>
</dbReference>
<dbReference type="InterPro" id="IPR016177">
    <property type="entry name" value="DNA-bd_dom_sf"/>
</dbReference>
<dbReference type="InterPro" id="IPR036955">
    <property type="entry name" value="AP2/ERF_dom_sf"/>
</dbReference>
<evidence type="ECO:0000256" key="5">
    <source>
        <dbReference type="ARBA" id="ARBA00023242"/>
    </source>
</evidence>
<dbReference type="PRINTS" id="PR00367">
    <property type="entry name" value="ETHRSPELEMNT"/>
</dbReference>
<feature type="domain" description="AP2/ERF" evidence="8">
    <location>
        <begin position="163"/>
        <end position="220"/>
    </location>
</feature>
<dbReference type="EMBL" id="AM455523">
    <property type="protein sequence ID" value="CAN81030.1"/>
    <property type="molecule type" value="Genomic_DNA"/>
</dbReference>
<evidence type="ECO:0000256" key="1">
    <source>
        <dbReference type="ARBA" id="ARBA00004123"/>
    </source>
</evidence>
<gene>
    <name evidence="9" type="ORF">VITISV_011003</name>
</gene>
<reference evidence="9" key="1">
    <citation type="journal article" date="2007" name="PLoS ONE">
        <title>The first genome sequence of an elite grapevine cultivar (Pinot noir Vitis vinifera L.): coping with a highly heterozygous genome.</title>
        <authorList>
            <person name="Velasco R."/>
            <person name="Zharkikh A."/>
            <person name="Troggio M."/>
            <person name="Cartwright D.A."/>
            <person name="Cestaro A."/>
            <person name="Pruss D."/>
            <person name="Pindo M."/>
            <person name="FitzGerald L.M."/>
            <person name="Vezzulli S."/>
            <person name="Reid J."/>
            <person name="Malacarne G."/>
            <person name="Iliev D."/>
            <person name="Coppola G."/>
            <person name="Wardell B."/>
            <person name="Micheletti D."/>
            <person name="Macalma T."/>
            <person name="Facci M."/>
            <person name="Mitchell J.T."/>
            <person name="Perazzolli M."/>
            <person name="Eldredge G."/>
            <person name="Gatto P."/>
            <person name="Oyzerski R."/>
            <person name="Moretto M."/>
            <person name="Gutin N."/>
            <person name="Stefanini M."/>
            <person name="Chen Y."/>
            <person name="Segala C."/>
            <person name="Davenport C."/>
            <person name="Dematte L."/>
            <person name="Mraz A."/>
            <person name="Battilana J."/>
            <person name="Stormo K."/>
            <person name="Costa F."/>
            <person name="Tao Q."/>
            <person name="Si-Ammour A."/>
            <person name="Harkins T."/>
            <person name="Lackey A."/>
            <person name="Perbost C."/>
            <person name="Taillon B."/>
            <person name="Stella A."/>
            <person name="Solovyev V."/>
            <person name="Fawcett J.A."/>
            <person name="Sterck L."/>
            <person name="Vandepoele K."/>
            <person name="Grando S.M."/>
            <person name="Toppo S."/>
            <person name="Moser C."/>
            <person name="Lanchbury J."/>
            <person name="Bogden R."/>
            <person name="Skolnick M."/>
            <person name="Sgaramella V."/>
            <person name="Bhatnagar S.K."/>
            <person name="Fontana P."/>
            <person name="Gutin A."/>
            <person name="Van de Peer Y."/>
            <person name="Salamini F."/>
            <person name="Viola R."/>
        </authorList>
    </citation>
    <scope>NUCLEOTIDE SEQUENCE</scope>
</reference>
<dbReference type="GO" id="GO:0003677">
    <property type="term" value="F:DNA binding"/>
    <property type="evidence" value="ECO:0007669"/>
    <property type="project" value="UniProtKB-KW"/>
</dbReference>
<dbReference type="Pfam" id="PF00847">
    <property type="entry name" value="AP2"/>
    <property type="match status" value="1"/>
</dbReference>
<dbReference type="AlphaFoldDB" id="A5BDJ3"/>
<comment type="similarity">
    <text evidence="6">Belongs to the AP2/ERF transcription factor family. ERF subfamily.</text>
</comment>
<dbReference type="CDD" id="cd00018">
    <property type="entry name" value="AP2"/>
    <property type="match status" value="1"/>
</dbReference>
<dbReference type="GO" id="GO:0003700">
    <property type="term" value="F:DNA-binding transcription factor activity"/>
    <property type="evidence" value="ECO:0007669"/>
    <property type="project" value="InterPro"/>
</dbReference>
<keyword evidence="2" id="KW-0805">Transcription regulation</keyword>
<dbReference type="SMART" id="SM00380">
    <property type="entry name" value="AP2"/>
    <property type="match status" value="1"/>
</dbReference>
<dbReference type="SUPFAM" id="SSF54171">
    <property type="entry name" value="DNA-binding domain"/>
    <property type="match status" value="1"/>
</dbReference>
<dbReference type="Gene3D" id="3.30.730.10">
    <property type="entry name" value="AP2/ERF domain"/>
    <property type="match status" value="1"/>
</dbReference>
<keyword evidence="5" id="KW-0539">Nucleus</keyword>
<protein>
    <recommendedName>
        <fullName evidence="8">AP2/ERF domain-containing protein</fullName>
    </recommendedName>
</protein>
<dbReference type="FunFam" id="3.30.730.10:FF:000001">
    <property type="entry name" value="Ethylene-responsive transcription factor 2"/>
    <property type="match status" value="1"/>
</dbReference>
<evidence type="ECO:0000256" key="7">
    <source>
        <dbReference type="SAM" id="MobiDB-lite"/>
    </source>
</evidence>
<evidence type="ECO:0000259" key="8">
    <source>
        <dbReference type="PROSITE" id="PS51032"/>
    </source>
</evidence>
<dbReference type="PANTHER" id="PTHR31190">
    <property type="entry name" value="DNA-BINDING DOMAIN"/>
    <property type="match status" value="1"/>
</dbReference>
<dbReference type="InterPro" id="IPR044808">
    <property type="entry name" value="ERF_plant"/>
</dbReference>
<evidence type="ECO:0000313" key="9">
    <source>
        <dbReference type="EMBL" id="CAN81030.1"/>
    </source>
</evidence>
<evidence type="ECO:0000256" key="2">
    <source>
        <dbReference type="ARBA" id="ARBA00023015"/>
    </source>
</evidence>
<dbReference type="PANTHER" id="PTHR31190:SF489">
    <property type="entry name" value="ETHYLENE-RESPONSIVE TRANSCRIPTION FACTOR ERF113-RELATED"/>
    <property type="match status" value="1"/>
</dbReference>
<dbReference type="PROSITE" id="PS51032">
    <property type="entry name" value="AP2_ERF"/>
    <property type="match status" value="1"/>
</dbReference>
<accession>A5BDJ3</accession>
<evidence type="ECO:0000256" key="6">
    <source>
        <dbReference type="ARBA" id="ARBA00024343"/>
    </source>
</evidence>